<name>A0A9W7A364_9STRA</name>
<dbReference type="EMBL" id="BRXW01000500">
    <property type="protein sequence ID" value="GMH60520.1"/>
    <property type="molecule type" value="Genomic_DNA"/>
</dbReference>
<sequence length="584" mass="64843">MWLSATSRQFNLQPFLTPRRFLNQARDVLGYVAGLADSHLFKEKSWHDEPESKELSTSNIQIAGRRNYLDSRGTYVHWGDMDSNTIPWAISGGSLITTYSTKRKDESRFVHGLRPTQFGDGPDERYASKYIKNSPILGFNPSLARAPKVVREAYAGAKYVVLSRATVDPGPSQCLWPPLTSFDKESIEGVFIHESADKLNRLCVESKAVISVIDASFEVLGQIILDQGQFPREYCICDGRLFQVHPEGHDEEDEILVGFNPDLGRMSTEGCVTRLSFEALELEMSMGDVPNLVGKVSAPLVSVVSMNSKPHKNMGMINVGGVIYGVDSVARATSFPLLKVQGGGRYSIFKDDEESWKRHQEALLTRDFLRRKRKFYGWERDFDAAMVSEDMSNRVAYQGVSAPTDSTGSRRNGESAVHGNVPPLVLPNGMLLNVGHVYRGYGMRKNKIINENWLSLNLASGSKSSSMPSGRYGQLYLHHFILMDAAPPFSVNAVGEEFCITTPSTSFFSKTKNKATGRFYESNPFFSSSTCETIQFVSGLALETNPQGKYDVVLSYGIMDCGGGIVRISLDDVLSTLHSEQHPQ</sequence>
<dbReference type="AlphaFoldDB" id="A0A9W7A364"/>
<proteinExistence type="predicted"/>
<dbReference type="OrthoDB" id="10381004at2759"/>
<accession>A0A9W7A364</accession>
<dbReference type="Proteomes" id="UP001165122">
    <property type="component" value="Unassembled WGS sequence"/>
</dbReference>
<protein>
    <submittedName>
        <fullName evidence="1">Uncharacterized protein</fullName>
    </submittedName>
</protein>
<evidence type="ECO:0000313" key="2">
    <source>
        <dbReference type="Proteomes" id="UP001165122"/>
    </source>
</evidence>
<organism evidence="1 2">
    <name type="scientific">Triparma laevis f. longispina</name>
    <dbReference type="NCBI Taxonomy" id="1714387"/>
    <lineage>
        <taxon>Eukaryota</taxon>
        <taxon>Sar</taxon>
        <taxon>Stramenopiles</taxon>
        <taxon>Ochrophyta</taxon>
        <taxon>Bolidophyceae</taxon>
        <taxon>Parmales</taxon>
        <taxon>Triparmaceae</taxon>
        <taxon>Triparma</taxon>
    </lineage>
</organism>
<reference evidence="2" key="1">
    <citation type="journal article" date="2023" name="Commun. Biol.">
        <title>Genome analysis of Parmales, the sister group of diatoms, reveals the evolutionary specialization of diatoms from phago-mixotrophs to photoautotrophs.</title>
        <authorList>
            <person name="Ban H."/>
            <person name="Sato S."/>
            <person name="Yoshikawa S."/>
            <person name="Yamada K."/>
            <person name="Nakamura Y."/>
            <person name="Ichinomiya M."/>
            <person name="Sato N."/>
            <person name="Blanc-Mathieu R."/>
            <person name="Endo H."/>
            <person name="Kuwata A."/>
            <person name="Ogata H."/>
        </authorList>
    </citation>
    <scope>NUCLEOTIDE SEQUENCE [LARGE SCALE GENOMIC DNA]</scope>
    <source>
        <strain evidence="2">NIES 3700</strain>
    </source>
</reference>
<comment type="caution">
    <text evidence="1">The sequence shown here is derived from an EMBL/GenBank/DDBJ whole genome shotgun (WGS) entry which is preliminary data.</text>
</comment>
<keyword evidence="2" id="KW-1185">Reference proteome</keyword>
<evidence type="ECO:0000313" key="1">
    <source>
        <dbReference type="EMBL" id="GMH60520.1"/>
    </source>
</evidence>
<gene>
    <name evidence="1" type="ORF">TrLO_g7866</name>
</gene>